<keyword evidence="5" id="KW-1185">Reference proteome</keyword>
<dbReference type="SUPFAM" id="SSF55469">
    <property type="entry name" value="FMN-dependent nitroreductase-like"/>
    <property type="match status" value="1"/>
</dbReference>
<name>A0ABN6SLH6_9LACO</name>
<dbReference type="InterPro" id="IPR000415">
    <property type="entry name" value="Nitroreductase-like"/>
</dbReference>
<gene>
    <name evidence="4" type="ORF">KIM322_01270</name>
</gene>
<evidence type="ECO:0000256" key="2">
    <source>
        <dbReference type="ARBA" id="ARBA00023002"/>
    </source>
</evidence>
<protein>
    <submittedName>
        <fullName evidence="4">NAD(P)H-dependent quinone reductase</fullName>
    </submittedName>
</protein>
<evidence type="ECO:0000313" key="4">
    <source>
        <dbReference type="EMBL" id="BDR59866.1"/>
    </source>
</evidence>
<comment type="similarity">
    <text evidence="1">Belongs to the nitroreductase family.</text>
</comment>
<proteinExistence type="inferred from homology"/>
<dbReference type="Proteomes" id="UP001321741">
    <property type="component" value="Chromosome"/>
</dbReference>
<organism evidence="4 5">
    <name type="scientific">Lactobacillus xylocopicola</name>
    <dbReference type="NCBI Taxonomy" id="2976676"/>
    <lineage>
        <taxon>Bacteria</taxon>
        <taxon>Bacillati</taxon>
        <taxon>Bacillota</taxon>
        <taxon>Bacilli</taxon>
        <taxon>Lactobacillales</taxon>
        <taxon>Lactobacillaceae</taxon>
        <taxon>Lactobacillus</taxon>
    </lineage>
</organism>
<evidence type="ECO:0000259" key="3">
    <source>
        <dbReference type="Pfam" id="PF00881"/>
    </source>
</evidence>
<feature type="domain" description="Nitroreductase" evidence="3">
    <location>
        <begin position="11"/>
        <end position="189"/>
    </location>
</feature>
<dbReference type="Pfam" id="PF00881">
    <property type="entry name" value="Nitroreductase"/>
    <property type="match status" value="1"/>
</dbReference>
<evidence type="ECO:0000313" key="5">
    <source>
        <dbReference type="Proteomes" id="UP001321741"/>
    </source>
</evidence>
<evidence type="ECO:0000256" key="1">
    <source>
        <dbReference type="ARBA" id="ARBA00007118"/>
    </source>
</evidence>
<reference evidence="4 5" key="1">
    <citation type="journal article" date="2023" name="Microbiol. Spectr.">
        <title>Symbiosis of Carpenter Bees with Uncharacterized Lactic Acid Bacteria Showing NAD Auxotrophy.</title>
        <authorList>
            <person name="Kawasaki S."/>
            <person name="Ozawa K."/>
            <person name="Mori T."/>
            <person name="Yamamoto A."/>
            <person name="Ito M."/>
            <person name="Ohkuma M."/>
            <person name="Sakamoto M."/>
            <person name="Matsutani M."/>
        </authorList>
    </citation>
    <scope>NUCLEOTIDE SEQUENCE [LARGE SCALE GENOMIC DNA]</scope>
    <source>
        <strain evidence="4 5">Kim32-2</strain>
    </source>
</reference>
<dbReference type="PANTHER" id="PTHR43673:SF10">
    <property type="entry name" value="NADH DEHYDROGENASE_NAD(P)H NITROREDUCTASE XCC3605-RELATED"/>
    <property type="match status" value="1"/>
</dbReference>
<accession>A0ABN6SLH6</accession>
<dbReference type="EMBL" id="AP026803">
    <property type="protein sequence ID" value="BDR59866.1"/>
    <property type="molecule type" value="Genomic_DNA"/>
</dbReference>
<sequence length="213" mass="24452">MRNNDFNDVVQNRHSVRNFDRTVKIPRFEFKQMIEETITAPSACNLQAWHFEIADTAASLARVKKYMMKFNYPQVDSCAAIVQLFGYSDAYKAYRKMWTKTYEEGHITKEKLDEVLSTFLPLYENGSRQMRAMDAIIDSSLAAMQFMLVARNHGYDTNPIAGYDANQVPATFGLDPELYVPVMAIAIGKSTKQMNDAVKTVRYPVEQNYHFAD</sequence>
<dbReference type="InterPro" id="IPR029479">
    <property type="entry name" value="Nitroreductase"/>
</dbReference>
<dbReference type="RefSeq" id="WP_425604638.1">
    <property type="nucleotide sequence ID" value="NZ_AP026803.1"/>
</dbReference>
<dbReference type="PANTHER" id="PTHR43673">
    <property type="entry name" value="NAD(P)H NITROREDUCTASE YDGI-RELATED"/>
    <property type="match status" value="1"/>
</dbReference>
<keyword evidence="2" id="KW-0560">Oxidoreductase</keyword>
<dbReference type="Gene3D" id="3.40.109.10">
    <property type="entry name" value="NADH Oxidase"/>
    <property type="match status" value="1"/>
</dbReference>